<dbReference type="InterPro" id="IPR001375">
    <property type="entry name" value="Peptidase_S9_cat"/>
</dbReference>
<keyword evidence="4" id="KW-1185">Reference proteome</keyword>
<organism evidence="3 4">
    <name type="scientific">Pseudonocardia ailaonensis</name>
    <dbReference type="NCBI Taxonomy" id="367279"/>
    <lineage>
        <taxon>Bacteria</taxon>
        <taxon>Bacillati</taxon>
        <taxon>Actinomycetota</taxon>
        <taxon>Actinomycetes</taxon>
        <taxon>Pseudonocardiales</taxon>
        <taxon>Pseudonocardiaceae</taxon>
        <taxon>Pseudonocardia</taxon>
    </lineage>
</organism>
<dbReference type="Pfam" id="PF00326">
    <property type="entry name" value="Peptidase_S9"/>
    <property type="match status" value="1"/>
</dbReference>
<dbReference type="EMBL" id="BAAAQK010000009">
    <property type="protein sequence ID" value="GAA1850543.1"/>
    <property type="molecule type" value="Genomic_DNA"/>
</dbReference>
<dbReference type="SUPFAM" id="SSF53474">
    <property type="entry name" value="alpha/beta-Hydrolases"/>
    <property type="match status" value="1"/>
</dbReference>
<name>A0ABN2N7E3_9PSEU</name>
<gene>
    <name evidence="3" type="ORF">GCM10009836_32970</name>
</gene>
<dbReference type="InterPro" id="IPR050261">
    <property type="entry name" value="FrsA_esterase"/>
</dbReference>
<dbReference type="InterPro" id="IPR029058">
    <property type="entry name" value="AB_hydrolase_fold"/>
</dbReference>
<evidence type="ECO:0000313" key="3">
    <source>
        <dbReference type="EMBL" id="GAA1850543.1"/>
    </source>
</evidence>
<proteinExistence type="inferred from homology"/>
<dbReference type="Gene3D" id="1.20.1440.110">
    <property type="entry name" value="acylaminoacyl peptidase"/>
    <property type="match status" value="1"/>
</dbReference>
<reference evidence="3 4" key="1">
    <citation type="journal article" date="2019" name="Int. J. Syst. Evol. Microbiol.">
        <title>The Global Catalogue of Microorganisms (GCM) 10K type strain sequencing project: providing services to taxonomists for standard genome sequencing and annotation.</title>
        <authorList>
            <consortium name="The Broad Institute Genomics Platform"/>
            <consortium name="The Broad Institute Genome Sequencing Center for Infectious Disease"/>
            <person name="Wu L."/>
            <person name="Ma J."/>
        </authorList>
    </citation>
    <scope>NUCLEOTIDE SEQUENCE [LARGE SCALE GENOMIC DNA]</scope>
    <source>
        <strain evidence="3 4">JCM 16009</strain>
    </source>
</reference>
<feature type="domain" description="Peptidase S9 prolyl oligopeptidase catalytic" evidence="2">
    <location>
        <begin position="204"/>
        <end position="347"/>
    </location>
</feature>
<evidence type="ECO:0000313" key="4">
    <source>
        <dbReference type="Proteomes" id="UP001500449"/>
    </source>
</evidence>
<comment type="similarity">
    <text evidence="1">Belongs to the AB hydrolase superfamily.</text>
</comment>
<dbReference type="RefSeq" id="WP_344417484.1">
    <property type="nucleotide sequence ID" value="NZ_BAAAQK010000009.1"/>
</dbReference>
<comment type="caution">
    <text evidence="3">The sequence shown here is derived from an EMBL/GenBank/DDBJ whole genome shotgun (WGS) entry which is preliminary data.</text>
</comment>
<dbReference type="Proteomes" id="UP001500449">
    <property type="component" value="Unassembled WGS sequence"/>
</dbReference>
<evidence type="ECO:0000256" key="1">
    <source>
        <dbReference type="ARBA" id="ARBA00008645"/>
    </source>
</evidence>
<dbReference type="PANTHER" id="PTHR22946:SF12">
    <property type="entry name" value="CONIDIAL PIGMENT BIOSYNTHESIS PROTEIN AYG1 (AFU_ORTHOLOGUE AFUA_2G17550)"/>
    <property type="match status" value="1"/>
</dbReference>
<sequence length="373" mass="41728">MYEYFPGNYRWSFAVHNTLRCGGQMGEIDRALRPLLEADSPSAADWGEAWAGAGDEQSRLGEADLARGFEISAGERFLRSSVYYIAAERQMPHGDRRSEIYQLSLETFQRGVKLAGLPWERVEIDSPDGILPAMFLPADGPGPHPTMIFFDGFDITKEIMSLTVRDSLKRRGISCLVVDSPGVGEPLRLRNVPSRPDYEVPAGAFIDYLETRDDVDPDRIGVMGISLGGYYAPRAAAFEPRIKCVVAWGAILDWGATWQKRWATRSTEVSVPLDQLMWVLQKDTMEEALERVKEWTLVDVLPRITQPALVMHGENDRQIPLDDAYKAFELISSTDKELKIFTLADGGAEHCHSDEPAGAINYVSDWAAEKLRS</sequence>
<accession>A0ABN2N7E3</accession>
<protein>
    <submittedName>
        <fullName evidence="3">Prolyl oligopeptidase family serine peptidase</fullName>
    </submittedName>
</protein>
<dbReference type="Gene3D" id="3.40.50.1820">
    <property type="entry name" value="alpha/beta hydrolase"/>
    <property type="match status" value="1"/>
</dbReference>
<evidence type="ECO:0000259" key="2">
    <source>
        <dbReference type="Pfam" id="PF00326"/>
    </source>
</evidence>
<dbReference type="PANTHER" id="PTHR22946">
    <property type="entry name" value="DIENELACTONE HYDROLASE DOMAIN-CONTAINING PROTEIN-RELATED"/>
    <property type="match status" value="1"/>
</dbReference>